<organism evidence="2 3">
    <name type="scientific">Cephalotus follicularis</name>
    <name type="common">Albany pitcher plant</name>
    <dbReference type="NCBI Taxonomy" id="3775"/>
    <lineage>
        <taxon>Eukaryota</taxon>
        <taxon>Viridiplantae</taxon>
        <taxon>Streptophyta</taxon>
        <taxon>Embryophyta</taxon>
        <taxon>Tracheophyta</taxon>
        <taxon>Spermatophyta</taxon>
        <taxon>Magnoliopsida</taxon>
        <taxon>eudicotyledons</taxon>
        <taxon>Gunneridae</taxon>
        <taxon>Pentapetalae</taxon>
        <taxon>rosids</taxon>
        <taxon>fabids</taxon>
        <taxon>Oxalidales</taxon>
        <taxon>Cephalotaceae</taxon>
        <taxon>Cephalotus</taxon>
    </lineage>
</organism>
<dbReference type="EMBL" id="BDDD01000843">
    <property type="protein sequence ID" value="GAV70826.1"/>
    <property type="molecule type" value="Genomic_DNA"/>
</dbReference>
<sequence>MVSSTILISLLVSRSSKNDRRDWGIIELDNWNGKIPPERLLFNFGCVDEAQILLLALQRWLSDKDLRILARLQRALLEKDRCIPAPLHMSLLERERRRPLCSSKMFLVAVVVGEVVIVTELHAMGAYLRLLLNDSLCSYSTPAWKAQTLLVKTLFALT</sequence>
<proteinExistence type="predicted"/>
<keyword evidence="3" id="KW-1185">Reference proteome</keyword>
<name>A0A1Q3BS69_CEPFO</name>
<dbReference type="InParanoid" id="A0A1Q3BS69"/>
<feature type="transmembrane region" description="Helical" evidence="1">
    <location>
        <begin position="106"/>
        <end position="128"/>
    </location>
</feature>
<dbReference type="Proteomes" id="UP000187406">
    <property type="component" value="Unassembled WGS sequence"/>
</dbReference>
<dbReference type="AlphaFoldDB" id="A0A1Q3BS69"/>
<protein>
    <submittedName>
        <fullName evidence="2">Uncharacterized protein</fullName>
    </submittedName>
</protein>
<keyword evidence="1" id="KW-1133">Transmembrane helix</keyword>
<evidence type="ECO:0000313" key="3">
    <source>
        <dbReference type="Proteomes" id="UP000187406"/>
    </source>
</evidence>
<reference evidence="3" key="1">
    <citation type="submission" date="2016-04" db="EMBL/GenBank/DDBJ databases">
        <title>Cephalotus genome sequencing.</title>
        <authorList>
            <person name="Fukushima K."/>
            <person name="Hasebe M."/>
            <person name="Fang X."/>
        </authorList>
    </citation>
    <scope>NUCLEOTIDE SEQUENCE [LARGE SCALE GENOMIC DNA]</scope>
    <source>
        <strain evidence="3">cv. St1</strain>
    </source>
</reference>
<evidence type="ECO:0000313" key="2">
    <source>
        <dbReference type="EMBL" id="GAV70826.1"/>
    </source>
</evidence>
<accession>A0A1Q3BS69</accession>
<gene>
    <name evidence="2" type="ORF">CFOL_v3_14324</name>
</gene>
<comment type="caution">
    <text evidence="2">The sequence shown here is derived from an EMBL/GenBank/DDBJ whole genome shotgun (WGS) entry which is preliminary data.</text>
</comment>
<keyword evidence="1" id="KW-0472">Membrane</keyword>
<keyword evidence="1" id="KW-0812">Transmembrane</keyword>
<evidence type="ECO:0000256" key="1">
    <source>
        <dbReference type="SAM" id="Phobius"/>
    </source>
</evidence>